<evidence type="ECO:0000313" key="10">
    <source>
        <dbReference type="EMBL" id="CAF3611099.1"/>
    </source>
</evidence>
<evidence type="ECO:0000256" key="1">
    <source>
        <dbReference type="ARBA" id="ARBA00004141"/>
    </source>
</evidence>
<evidence type="ECO:0000313" key="8">
    <source>
        <dbReference type="EMBL" id="CAF0826623.1"/>
    </source>
</evidence>
<dbReference type="InterPro" id="IPR011701">
    <property type="entry name" value="MFS"/>
</dbReference>
<sequence length="398" mass="46143">MLETIVLRVQCVVDDKDHHLLSSVMMKQALVKDFRICDDYLQFQNHLKEFRRLDDQIFNTLNTTVLTSTFRSRGSNPTQTCHDLFDEINRRSVYRDELIDACLSHTNDLLNEKNLDEIKRKTLLYQRRQIQSEKNIEKIISDNTEKGVAEAGLFPGVIFYMTLWYTRREQTIRMAIFYSASVISGAFGGILAYGIMQMHNKGNLRGWQWIFIVEGIPTVLLAIAAYFYLPNSPSSAKWLDESERVVLTERLIQDAGSSHDTKFSWRQVLSAFSDYYVYLYALMYISCCTPAYSMSLFLPTIINSMGYTKLSAQGLSAYPYLIYRANDAPFYRRGHSIALGFSCLLFISSLITKCLLIRENKRRENLTQEQYQMETSKTNLADWIRDKIEMIKMVGKLS</sequence>
<dbReference type="Proteomes" id="UP000663829">
    <property type="component" value="Unassembled WGS sequence"/>
</dbReference>
<dbReference type="SUPFAM" id="SSF103473">
    <property type="entry name" value="MFS general substrate transporter"/>
    <property type="match status" value="1"/>
</dbReference>
<proteinExistence type="predicted"/>
<feature type="transmembrane region" description="Helical" evidence="6">
    <location>
        <begin position="337"/>
        <end position="356"/>
    </location>
</feature>
<feature type="transmembrane region" description="Helical" evidence="6">
    <location>
        <begin position="275"/>
        <end position="302"/>
    </location>
</feature>
<evidence type="ECO:0000256" key="2">
    <source>
        <dbReference type="ARBA" id="ARBA00022448"/>
    </source>
</evidence>
<dbReference type="EMBL" id="CAJNOK010001717">
    <property type="protein sequence ID" value="CAF0826623.1"/>
    <property type="molecule type" value="Genomic_DNA"/>
</dbReference>
<dbReference type="Pfam" id="PF07690">
    <property type="entry name" value="MFS_1"/>
    <property type="match status" value="1"/>
</dbReference>
<keyword evidence="11" id="KW-1185">Reference proteome</keyword>
<evidence type="ECO:0000256" key="5">
    <source>
        <dbReference type="ARBA" id="ARBA00023136"/>
    </source>
</evidence>
<keyword evidence="2" id="KW-0813">Transport</keyword>
<evidence type="ECO:0000313" key="11">
    <source>
        <dbReference type="Proteomes" id="UP000663829"/>
    </source>
</evidence>
<comment type="caution">
    <text evidence="7">The sequence shown here is derived from an EMBL/GenBank/DDBJ whole genome shotgun (WGS) entry which is preliminary data.</text>
</comment>
<dbReference type="EMBL" id="CAJNOQ010000440">
    <property type="protein sequence ID" value="CAF0801318.1"/>
    <property type="molecule type" value="Genomic_DNA"/>
</dbReference>
<evidence type="ECO:0000256" key="3">
    <source>
        <dbReference type="ARBA" id="ARBA00022692"/>
    </source>
</evidence>
<dbReference type="OrthoDB" id="5593818at2759"/>
<feature type="transmembrane region" description="Helical" evidence="6">
    <location>
        <begin position="175"/>
        <end position="195"/>
    </location>
</feature>
<dbReference type="EMBL" id="CAJOBC010000436">
    <property type="protein sequence ID" value="CAF3585869.1"/>
    <property type="molecule type" value="Genomic_DNA"/>
</dbReference>
<gene>
    <name evidence="7" type="ORF">GPM918_LOCUS3530</name>
    <name evidence="8" type="ORF">OVA965_LOCUS5931</name>
    <name evidence="9" type="ORF">SRO942_LOCUS3507</name>
    <name evidence="10" type="ORF">TMI583_LOCUS5927</name>
</gene>
<dbReference type="AlphaFoldDB" id="A0A813SJ35"/>
<evidence type="ECO:0000256" key="4">
    <source>
        <dbReference type="ARBA" id="ARBA00022989"/>
    </source>
</evidence>
<dbReference type="InterPro" id="IPR036259">
    <property type="entry name" value="MFS_trans_sf"/>
</dbReference>
<dbReference type="EMBL" id="CAJOBA010001717">
    <property type="protein sequence ID" value="CAF3611099.1"/>
    <property type="molecule type" value="Genomic_DNA"/>
</dbReference>
<keyword evidence="4 6" id="KW-1133">Transmembrane helix</keyword>
<organism evidence="7 11">
    <name type="scientific">Didymodactylos carnosus</name>
    <dbReference type="NCBI Taxonomy" id="1234261"/>
    <lineage>
        <taxon>Eukaryota</taxon>
        <taxon>Metazoa</taxon>
        <taxon>Spiralia</taxon>
        <taxon>Gnathifera</taxon>
        <taxon>Rotifera</taxon>
        <taxon>Eurotatoria</taxon>
        <taxon>Bdelloidea</taxon>
        <taxon>Philodinida</taxon>
        <taxon>Philodinidae</taxon>
        <taxon>Didymodactylos</taxon>
    </lineage>
</organism>
<name>A0A813SJ35_9BILA</name>
<evidence type="ECO:0000256" key="6">
    <source>
        <dbReference type="SAM" id="Phobius"/>
    </source>
</evidence>
<reference evidence="7" key="1">
    <citation type="submission" date="2021-02" db="EMBL/GenBank/DDBJ databases">
        <authorList>
            <person name="Nowell W R."/>
        </authorList>
    </citation>
    <scope>NUCLEOTIDE SEQUENCE</scope>
</reference>
<keyword evidence="3 6" id="KW-0812">Transmembrane</keyword>
<dbReference type="Proteomes" id="UP000677228">
    <property type="component" value="Unassembled WGS sequence"/>
</dbReference>
<dbReference type="GO" id="GO:0022857">
    <property type="term" value="F:transmembrane transporter activity"/>
    <property type="evidence" value="ECO:0007669"/>
    <property type="project" value="InterPro"/>
</dbReference>
<dbReference type="PANTHER" id="PTHR43791">
    <property type="entry name" value="PERMEASE-RELATED"/>
    <property type="match status" value="1"/>
</dbReference>
<comment type="subcellular location">
    <subcellularLocation>
        <location evidence="1">Membrane</location>
        <topology evidence="1">Multi-pass membrane protein</topology>
    </subcellularLocation>
</comment>
<dbReference type="PANTHER" id="PTHR43791:SF22">
    <property type="entry name" value="TRANSPORTER, PUTATIVE (AFU_ORTHOLOGUE AFUA_6G11320)-RELATED"/>
    <property type="match status" value="1"/>
</dbReference>
<accession>A0A813SJ35</accession>
<dbReference type="Gene3D" id="1.20.1250.20">
    <property type="entry name" value="MFS general substrate transporter like domains"/>
    <property type="match status" value="1"/>
</dbReference>
<evidence type="ECO:0000313" key="9">
    <source>
        <dbReference type="EMBL" id="CAF3585869.1"/>
    </source>
</evidence>
<dbReference type="Proteomes" id="UP000682733">
    <property type="component" value="Unassembled WGS sequence"/>
</dbReference>
<evidence type="ECO:0000313" key="7">
    <source>
        <dbReference type="EMBL" id="CAF0801318.1"/>
    </source>
</evidence>
<dbReference type="Proteomes" id="UP000681722">
    <property type="component" value="Unassembled WGS sequence"/>
</dbReference>
<keyword evidence="5 6" id="KW-0472">Membrane</keyword>
<feature type="transmembrane region" description="Helical" evidence="6">
    <location>
        <begin position="207"/>
        <end position="229"/>
    </location>
</feature>
<dbReference type="GO" id="GO:0016020">
    <property type="term" value="C:membrane"/>
    <property type="evidence" value="ECO:0007669"/>
    <property type="project" value="UniProtKB-SubCell"/>
</dbReference>
<protein>
    <submittedName>
        <fullName evidence="7">Uncharacterized protein</fullName>
    </submittedName>
</protein>